<dbReference type="Pfam" id="PF08568">
    <property type="entry name" value="Kinetochor_Ybp2"/>
    <property type="match status" value="1"/>
</dbReference>
<reference evidence="2 3" key="1">
    <citation type="submission" date="2021-06" db="EMBL/GenBank/DDBJ databases">
        <title>Candida outbreak in Lebanon.</title>
        <authorList>
            <person name="Finianos M."/>
        </authorList>
    </citation>
    <scope>NUCLEOTIDE SEQUENCE [LARGE SCALE GENOMIC DNA]</scope>
    <source>
        <strain evidence="2">CA3LBN</strain>
    </source>
</reference>
<dbReference type="EMBL" id="CP076666">
    <property type="protein sequence ID" value="QWU89946.1"/>
    <property type="molecule type" value="Genomic_DNA"/>
</dbReference>
<evidence type="ECO:0000256" key="1">
    <source>
        <dbReference type="SAM" id="MobiDB-lite"/>
    </source>
</evidence>
<evidence type="ECO:0000313" key="2">
    <source>
        <dbReference type="EMBL" id="QWU89946.1"/>
    </source>
</evidence>
<dbReference type="InterPro" id="IPR013877">
    <property type="entry name" value="YAP-bd/ALF4/Glomulin"/>
</dbReference>
<accession>A0ABX8I9I6</accession>
<name>A0ABX8I9I6_9ASCO</name>
<sequence length="664" mass="74901">MSDTEHESGSDATIEAQELEKIFEVFTQAAAEAKESGDFLSYSTILDMYLSEPERYRVEERDQILSHLLKILDSDHDLVYEIGWDLPALVLPFVESDYAFDGALRNAPCVFNVCKIFELLAHHGNSKELFLKSTELLSALSENDAVTENTYFRHKFYDVKLYCIFELIDSCLRRIHTLYPSRFLAMTVASFINSLHGNPVADLGEADFRWKRVYSFARNYQRPPLPEKIEVSPTELEKINSDEDYLQRKLLTGFVTEAVNLVTKRTVVGFATDFLNYLQCVAKNKESEHNVFLPVLDRLVELALSFDVDLTNNFKDFLEESNDLVDTSELEGEDDDEKHGHLFEKLVVSYQKTIVSSLISSEAKAVHDSAAGMLVLFTNSVGPNKDMKKVTVTINDAVSLTLRLVVPGMIHTTFFNRGFSDIAVFWSWYAIHQANLEKRNLSLELSKTPSLLLSAYLQALLFMLISNREYPNLRYVVLTLLTKVLAHAPEDTSYAFLIDSLNDCPYENLKTALVGVFKELVTKEKSDLCDLTNTLQDTSISESKSDNSRPPPLPKRNSSRSTRFITLTDSRVKELQGVLQNTVDRTFITEDGSTTIDRDTCGTLVALLSLQHVLQKSGLIKDESSEVVSSLKSKLQKLEEAKSEDPTTANMAGILNISLERLSS</sequence>
<gene>
    <name evidence="2" type="ORF">CA3LBN_004304</name>
</gene>
<organism evidence="2 3">
    <name type="scientific">Candidozyma haemuli</name>
    <dbReference type="NCBI Taxonomy" id="45357"/>
    <lineage>
        <taxon>Eukaryota</taxon>
        <taxon>Fungi</taxon>
        <taxon>Dikarya</taxon>
        <taxon>Ascomycota</taxon>
        <taxon>Saccharomycotina</taxon>
        <taxon>Pichiomycetes</taxon>
        <taxon>Metschnikowiaceae</taxon>
        <taxon>Candidozyma</taxon>
    </lineage>
</organism>
<keyword evidence="3" id="KW-1185">Reference proteome</keyword>
<dbReference type="InterPro" id="IPR040347">
    <property type="entry name" value="YBP1/2"/>
</dbReference>
<feature type="region of interest" description="Disordered" evidence="1">
    <location>
        <begin position="539"/>
        <end position="561"/>
    </location>
</feature>
<dbReference type="Proteomes" id="UP000825434">
    <property type="component" value="Chromosome 6"/>
</dbReference>
<evidence type="ECO:0008006" key="4">
    <source>
        <dbReference type="Google" id="ProtNLM"/>
    </source>
</evidence>
<evidence type="ECO:0000313" key="3">
    <source>
        <dbReference type="Proteomes" id="UP000825434"/>
    </source>
</evidence>
<protein>
    <recommendedName>
        <fullName evidence="4">CAP1-binding-protein</fullName>
    </recommendedName>
</protein>
<dbReference type="PANTHER" id="PTHR28020:SF1">
    <property type="entry name" value="YAP1-BINDING PROTEIN 1-RELATED"/>
    <property type="match status" value="1"/>
</dbReference>
<proteinExistence type="predicted"/>
<dbReference type="PANTHER" id="PTHR28020">
    <property type="entry name" value="YAP1-BINDING PROTEIN 1-RELATED"/>
    <property type="match status" value="1"/>
</dbReference>